<dbReference type="Gene3D" id="1.10.472.10">
    <property type="entry name" value="Cyclin-like"/>
    <property type="match status" value="1"/>
</dbReference>
<dbReference type="InterPro" id="IPR036915">
    <property type="entry name" value="Cyclin-like_sf"/>
</dbReference>
<feature type="compositionally biased region" description="Basic and acidic residues" evidence="1">
    <location>
        <begin position="163"/>
        <end position="179"/>
    </location>
</feature>
<feature type="compositionally biased region" description="Polar residues" evidence="1">
    <location>
        <begin position="530"/>
        <end position="547"/>
    </location>
</feature>
<proteinExistence type="predicted"/>
<feature type="compositionally biased region" description="Basic and acidic residues" evidence="1">
    <location>
        <begin position="137"/>
        <end position="150"/>
    </location>
</feature>
<dbReference type="SUPFAM" id="SSF47954">
    <property type="entry name" value="Cyclin-like"/>
    <property type="match status" value="1"/>
</dbReference>
<feature type="region of interest" description="Disordered" evidence="1">
    <location>
        <begin position="137"/>
        <end position="232"/>
    </location>
</feature>
<feature type="compositionally biased region" description="Basic and acidic residues" evidence="1">
    <location>
        <begin position="464"/>
        <end position="474"/>
    </location>
</feature>
<sequence length="547" mass="60372">MRRDEKVFGPCLPAESEVRATDSAASAPPQPTLSYPEGSPSEVWDALRLHLSLLFQQAAFDLNLPMHAATAAVSAFRRVFPKYFSREELENRPQCVTRSMAACLFFAGKASDTNLKLREAVNCVAFLNWSLKNNRLDGRNVTSRDADETKKRPRNATEGADDPTDKNEEPPERRQRTSTETKPSAEAASEEKKEAGEKQASGAEDESGTKPEEEKKEKQQAPLSRLRGPQTLPNFLKGYAPMGIRDYWKVRQECLLEEQRLCQALGFSLELPLLHDAVLEAQLLLLFSHKETHLMWAIVNDIAATPLIDQFSVPLLIAAAAICTKKLARMFGDAQEVDDLRQRADGSHTDGKAEVRAVERAGCSLEGSRQCKEWVARRRAVETEKSPGQSRPDDSAGAGKDCERDAAALTGCSDTREVLQRLNPLLEGSPEFWCLLEARHSFGQDKIGFGSVDNSPGSPSSDVRGVRSAETGEKEDAENLGQSAQEKRKQRKQLYVHLTEVCSRLFAFYGLIVKYHRVSDSGHDLVRSSPGGQVTATAANSSDVKAD</sequence>
<evidence type="ECO:0000256" key="1">
    <source>
        <dbReference type="SAM" id="MobiDB-lite"/>
    </source>
</evidence>
<dbReference type="EMBL" id="LN714501">
    <property type="protein sequence ID" value="CEL77546.1"/>
    <property type="molecule type" value="Genomic_DNA"/>
</dbReference>
<feature type="compositionally biased region" description="Polar residues" evidence="1">
    <location>
        <begin position="452"/>
        <end position="461"/>
    </location>
</feature>
<evidence type="ECO:0000313" key="2">
    <source>
        <dbReference type="EMBL" id="CEL77546.1"/>
    </source>
</evidence>
<dbReference type="CDD" id="cd00043">
    <property type="entry name" value="CYCLIN_SF"/>
    <property type="match status" value="1"/>
</dbReference>
<protein>
    <submittedName>
        <fullName evidence="2">Uncharacterized protein</fullName>
    </submittedName>
</protein>
<dbReference type="AlphaFoldDB" id="A0A0F7V4X3"/>
<feature type="region of interest" description="Disordered" evidence="1">
    <location>
        <begin position="449"/>
        <end position="488"/>
    </location>
</feature>
<feature type="region of interest" description="Disordered" evidence="1">
    <location>
        <begin position="379"/>
        <end position="401"/>
    </location>
</feature>
<reference evidence="2" key="1">
    <citation type="journal article" date="2015" name="PLoS ONE">
        <title>Comprehensive Evaluation of Toxoplasma gondii VEG and Neospora caninum LIV Genomes with Tachyzoite Stage Transcriptome and Proteome Defines Novel Transcript Features.</title>
        <authorList>
            <person name="Ramaprasad A."/>
            <person name="Mourier T."/>
            <person name="Naeem R."/>
            <person name="Malas T.B."/>
            <person name="Moussa E."/>
            <person name="Panigrahi A."/>
            <person name="Vermont S.J."/>
            <person name="Otto T.D."/>
            <person name="Wastling J."/>
            <person name="Pain A."/>
        </authorList>
    </citation>
    <scope>NUCLEOTIDE SEQUENCE</scope>
    <source>
        <strain evidence="2">VEG</strain>
    </source>
</reference>
<feature type="region of interest" description="Disordered" evidence="1">
    <location>
        <begin position="1"/>
        <end position="38"/>
    </location>
</feature>
<accession>A0A0F7V4X3</accession>
<feature type="region of interest" description="Disordered" evidence="1">
    <location>
        <begin position="525"/>
        <end position="547"/>
    </location>
</feature>
<organism evidence="2">
    <name type="scientific">Toxoplasma gondii (strain ATCC 50861 / VEG)</name>
    <dbReference type="NCBI Taxonomy" id="432359"/>
    <lineage>
        <taxon>Eukaryota</taxon>
        <taxon>Sar</taxon>
        <taxon>Alveolata</taxon>
        <taxon>Apicomplexa</taxon>
        <taxon>Conoidasida</taxon>
        <taxon>Coccidia</taxon>
        <taxon>Eucoccidiorida</taxon>
        <taxon>Eimeriorina</taxon>
        <taxon>Sarcocystidae</taxon>
        <taxon>Toxoplasma</taxon>
    </lineage>
</organism>
<feature type="compositionally biased region" description="Basic and acidic residues" evidence="1">
    <location>
        <begin position="207"/>
        <end position="219"/>
    </location>
</feature>
<name>A0A0F7V4X3_TOXGV</name>
<gene>
    <name evidence="2" type="ORF">BN1205_097070</name>
</gene>